<evidence type="ECO:0000313" key="2">
    <source>
        <dbReference type="Proteomes" id="UP000764045"/>
    </source>
</evidence>
<evidence type="ECO:0000313" key="1">
    <source>
        <dbReference type="EMBL" id="MBM6660620.1"/>
    </source>
</evidence>
<protein>
    <submittedName>
        <fullName evidence="1">HAD family phosphatase</fullName>
    </submittedName>
</protein>
<dbReference type="AlphaFoldDB" id="A0A938WLJ4"/>
<dbReference type="Gene3D" id="1.10.150.240">
    <property type="entry name" value="Putative phosphatase, domain 2"/>
    <property type="match status" value="1"/>
</dbReference>
<organism evidence="1 2">
    <name type="scientific">Marseilla massiliensis</name>
    <dbReference type="NCBI Taxonomy" id="1841864"/>
    <lineage>
        <taxon>Bacteria</taxon>
        <taxon>Pseudomonadati</taxon>
        <taxon>Bacteroidota</taxon>
        <taxon>Bacteroidia</taxon>
        <taxon>Bacteroidales</taxon>
        <taxon>Prevotellaceae</taxon>
        <taxon>Marseilla</taxon>
    </lineage>
</organism>
<dbReference type="PANTHER" id="PTHR43611:SF3">
    <property type="entry name" value="FLAVIN MONONUCLEOTIDE HYDROLASE 1, CHLOROPLATIC"/>
    <property type="match status" value="1"/>
</dbReference>
<dbReference type="InterPro" id="IPR036412">
    <property type="entry name" value="HAD-like_sf"/>
</dbReference>
<dbReference type="Gene3D" id="3.40.50.1000">
    <property type="entry name" value="HAD superfamily/HAD-like"/>
    <property type="match status" value="1"/>
</dbReference>
<dbReference type="NCBIfam" id="TIGR01509">
    <property type="entry name" value="HAD-SF-IA-v3"/>
    <property type="match status" value="1"/>
</dbReference>
<dbReference type="PANTHER" id="PTHR43611">
    <property type="entry name" value="ALPHA-D-GLUCOSE 1-PHOSPHATE PHOSPHATASE"/>
    <property type="match status" value="1"/>
</dbReference>
<dbReference type="SFLD" id="SFLDS00003">
    <property type="entry name" value="Haloacid_Dehalogenase"/>
    <property type="match status" value="1"/>
</dbReference>
<reference evidence="1 2" key="1">
    <citation type="journal article" date="2021" name="Sci. Rep.">
        <title>The distribution of antibiotic resistance genes in chicken gut microbiota commensals.</title>
        <authorList>
            <person name="Juricova H."/>
            <person name="Matiasovicova J."/>
            <person name="Kubasova T."/>
            <person name="Cejkova D."/>
            <person name="Rychlik I."/>
        </authorList>
    </citation>
    <scope>NUCLEOTIDE SEQUENCE [LARGE SCALE GENOMIC DNA]</scope>
    <source>
        <strain evidence="1 2">An819</strain>
    </source>
</reference>
<comment type="caution">
    <text evidence="1">The sequence shown here is derived from an EMBL/GenBank/DDBJ whole genome shotgun (WGS) entry which is preliminary data.</text>
</comment>
<dbReference type="RefSeq" id="WP_205107560.1">
    <property type="nucleotide sequence ID" value="NZ_CAWUJD010000001.1"/>
</dbReference>
<dbReference type="Proteomes" id="UP000764045">
    <property type="component" value="Unassembled WGS sequence"/>
</dbReference>
<dbReference type="InterPro" id="IPR006439">
    <property type="entry name" value="HAD-SF_hydro_IA"/>
</dbReference>
<dbReference type="Pfam" id="PF00702">
    <property type="entry name" value="Hydrolase"/>
    <property type="match status" value="1"/>
</dbReference>
<dbReference type="SFLD" id="SFLDG01129">
    <property type="entry name" value="C1.5:_HAD__Beta-PGM__Phosphata"/>
    <property type="match status" value="1"/>
</dbReference>
<dbReference type="InterPro" id="IPR023214">
    <property type="entry name" value="HAD_sf"/>
</dbReference>
<accession>A0A938WLJ4</accession>
<dbReference type="CDD" id="cd02603">
    <property type="entry name" value="HAD_sEH-N_like"/>
    <property type="match status" value="1"/>
</dbReference>
<gene>
    <name evidence="1" type="ORF">H6B30_02445</name>
</gene>
<sequence>MIKNILFDLGGVIITLDPNQAVSRFKEIGLADADRRLDSYTQSGIFGDLELGKISAEEFRAGLSGLIGHEVTADQCLYAWKGYCKEVPRRNLDTLLRLRAEGYRVVLVSNTNPYMMSWALGDGFDGMGHSIAHYMDSMYMSYKCGAMKPDEAFFRHVIEAEGIEPGETLFVDDGPRNVEAAARLGLHTFCPENGSDWTKSIYEHLKY</sequence>
<dbReference type="SUPFAM" id="SSF56784">
    <property type="entry name" value="HAD-like"/>
    <property type="match status" value="1"/>
</dbReference>
<dbReference type="PRINTS" id="PR00413">
    <property type="entry name" value="HADHALOGNASE"/>
</dbReference>
<dbReference type="EMBL" id="JACJJL010000003">
    <property type="protein sequence ID" value="MBM6660620.1"/>
    <property type="molecule type" value="Genomic_DNA"/>
</dbReference>
<name>A0A938WLJ4_9BACT</name>
<dbReference type="InterPro" id="IPR023198">
    <property type="entry name" value="PGP-like_dom2"/>
</dbReference>
<proteinExistence type="predicted"/>
<keyword evidence="2" id="KW-1185">Reference proteome</keyword>